<dbReference type="GO" id="GO:0006270">
    <property type="term" value="P:DNA replication initiation"/>
    <property type="evidence" value="ECO:0007669"/>
    <property type="project" value="InterPro"/>
</dbReference>
<dbReference type="SUPFAM" id="SSF46785">
    <property type="entry name" value="Winged helix' DNA-binding domain"/>
    <property type="match status" value="1"/>
</dbReference>
<proteinExistence type="predicted"/>
<dbReference type="InterPro" id="IPR036390">
    <property type="entry name" value="WH_DNA-bd_sf"/>
</dbReference>
<name>A0A8S5NB28_9CAUD</name>
<dbReference type="Gene3D" id="1.10.10.10">
    <property type="entry name" value="Winged helix-like DNA-binding domain superfamily/Winged helix DNA-binding domain"/>
    <property type="match status" value="1"/>
</dbReference>
<dbReference type="EMBL" id="BK015114">
    <property type="protein sequence ID" value="DAD91464.1"/>
    <property type="molecule type" value="Genomic_DNA"/>
</dbReference>
<accession>A0A8S5NB28</accession>
<protein>
    <submittedName>
        <fullName evidence="2">DNA REPLICATION protein</fullName>
    </submittedName>
</protein>
<dbReference type="InterPro" id="IPR036388">
    <property type="entry name" value="WH-like_DNA-bd_sf"/>
</dbReference>
<feature type="domain" description="Initiator Rep protein WH1" evidence="1">
    <location>
        <begin position="177"/>
        <end position="285"/>
    </location>
</feature>
<evidence type="ECO:0000313" key="2">
    <source>
        <dbReference type="EMBL" id="DAD91464.1"/>
    </source>
</evidence>
<evidence type="ECO:0000259" key="1">
    <source>
        <dbReference type="Pfam" id="PF01051"/>
    </source>
</evidence>
<dbReference type="Pfam" id="PF01051">
    <property type="entry name" value="Rep3_N"/>
    <property type="match status" value="1"/>
</dbReference>
<dbReference type="GO" id="GO:0003887">
    <property type="term" value="F:DNA-directed DNA polymerase activity"/>
    <property type="evidence" value="ECO:0007669"/>
    <property type="project" value="InterPro"/>
</dbReference>
<reference evidence="2" key="1">
    <citation type="journal article" date="2021" name="Proc. Natl. Acad. Sci. U.S.A.">
        <title>A Catalog of Tens of Thousands of Viruses from Human Metagenomes Reveals Hidden Associations with Chronic Diseases.</title>
        <authorList>
            <person name="Tisza M.J."/>
            <person name="Buck C.B."/>
        </authorList>
    </citation>
    <scope>NUCLEOTIDE SEQUENCE</scope>
    <source>
        <strain evidence="2">CtUX613</strain>
    </source>
</reference>
<sequence length="423" mass="49297">MPQDPAPMDQLRDEPLRFLETEQFQEMLSVYRKLKPLEQENPRKFRNQLNTYDFSDIYPIMDTYLQTRALSDPEAVSAVIAEAAPESVAFASTLLDIFETTVAERVQEYDVLGNSPATYFICGVWANMKRGREFHPASNGITVTYDQPDAYGNQNIRYRNKDYEMTLIFEAVEAYTKNLSWTAHRLLIYTLMRGNADNWRNNTATFSIEEYMAWAGLKSRDAAYRQLKKDMQAITGMKITAESFKKYFESFYITHLATEAYIKKYTGEVHISFAENVRHFLTQYYQLIPDWMGHLSENSYRLAFYLFYRARKAPIDENGSFRIKIDDIIHYIGLPTKEEVKNRNYDEAIIRPFNKAVEEIESISNGSIHMDFDYDDINTFLAGRMNVGIDQTLWDYIQKLDKTRAAKQLKGKTSHKKAPKAED</sequence>
<dbReference type="InterPro" id="IPR000525">
    <property type="entry name" value="Initiator_Rep_WH1"/>
</dbReference>
<organism evidence="2">
    <name type="scientific">Myoviridae sp. ctUX613</name>
    <dbReference type="NCBI Taxonomy" id="2826660"/>
    <lineage>
        <taxon>Viruses</taxon>
        <taxon>Duplodnaviria</taxon>
        <taxon>Heunggongvirae</taxon>
        <taxon>Uroviricota</taxon>
        <taxon>Caudoviricetes</taxon>
    </lineage>
</organism>